<keyword evidence="6" id="KW-0408">Iron</keyword>
<dbReference type="AlphaFoldDB" id="A0A261V2S1"/>
<dbReference type="Proteomes" id="UP000215767">
    <property type="component" value="Unassembled WGS sequence"/>
</dbReference>
<dbReference type="InterPro" id="IPR045054">
    <property type="entry name" value="P4HA-like"/>
</dbReference>
<dbReference type="Pfam" id="PF13640">
    <property type="entry name" value="2OG-FeII_Oxy_3"/>
    <property type="match status" value="1"/>
</dbReference>
<keyword evidence="5" id="KW-0560">Oxidoreductase</keyword>
<organism evidence="8 9">
    <name type="scientific">Bordetella genomosp. 11</name>
    <dbReference type="NCBI Taxonomy" id="1416808"/>
    <lineage>
        <taxon>Bacteria</taxon>
        <taxon>Pseudomonadati</taxon>
        <taxon>Pseudomonadota</taxon>
        <taxon>Betaproteobacteria</taxon>
        <taxon>Burkholderiales</taxon>
        <taxon>Alcaligenaceae</taxon>
        <taxon>Bordetella</taxon>
    </lineage>
</organism>
<dbReference type="SMART" id="SM00702">
    <property type="entry name" value="P4Hc"/>
    <property type="match status" value="1"/>
</dbReference>
<keyword evidence="9" id="KW-1185">Reference proteome</keyword>
<evidence type="ECO:0000313" key="9">
    <source>
        <dbReference type="Proteomes" id="UP000215767"/>
    </source>
</evidence>
<protein>
    <submittedName>
        <fullName evidence="8">Proline dioxygenase</fullName>
    </submittedName>
</protein>
<evidence type="ECO:0000259" key="7">
    <source>
        <dbReference type="PROSITE" id="PS51471"/>
    </source>
</evidence>
<keyword evidence="4 8" id="KW-0223">Dioxygenase</keyword>
<accession>A0A261V2S1</accession>
<comment type="cofactor">
    <cofactor evidence="1">
        <name>L-ascorbate</name>
        <dbReference type="ChEBI" id="CHEBI:38290"/>
    </cofactor>
</comment>
<evidence type="ECO:0000256" key="4">
    <source>
        <dbReference type="ARBA" id="ARBA00022964"/>
    </source>
</evidence>
<dbReference type="GO" id="GO:0004656">
    <property type="term" value="F:procollagen-proline 4-dioxygenase activity"/>
    <property type="evidence" value="ECO:0007669"/>
    <property type="project" value="TreeGrafter"/>
</dbReference>
<evidence type="ECO:0000313" key="8">
    <source>
        <dbReference type="EMBL" id="OZI67463.1"/>
    </source>
</evidence>
<dbReference type="OrthoDB" id="269774at2"/>
<dbReference type="InterPro" id="IPR006620">
    <property type="entry name" value="Pro_4_hyd_alph"/>
</dbReference>
<dbReference type="GO" id="GO:0005506">
    <property type="term" value="F:iron ion binding"/>
    <property type="evidence" value="ECO:0007669"/>
    <property type="project" value="InterPro"/>
</dbReference>
<dbReference type="InterPro" id="IPR044862">
    <property type="entry name" value="Pro_4_hyd_alph_FE2OG_OXY"/>
</dbReference>
<name>A0A261V2S1_9BORD</name>
<evidence type="ECO:0000256" key="1">
    <source>
        <dbReference type="ARBA" id="ARBA00001961"/>
    </source>
</evidence>
<reference evidence="9" key="1">
    <citation type="submission" date="2017-05" db="EMBL/GenBank/DDBJ databases">
        <title>Complete and WGS of Bordetella genogroups.</title>
        <authorList>
            <person name="Spilker T."/>
            <person name="Lipuma J."/>
        </authorList>
    </citation>
    <scope>NUCLEOTIDE SEQUENCE [LARGE SCALE GENOMIC DNA]</scope>
    <source>
        <strain evidence="9">AU8856</strain>
    </source>
</reference>
<evidence type="ECO:0000256" key="5">
    <source>
        <dbReference type="ARBA" id="ARBA00023002"/>
    </source>
</evidence>
<dbReference type="GO" id="GO:0031418">
    <property type="term" value="F:L-ascorbic acid binding"/>
    <property type="evidence" value="ECO:0007669"/>
    <property type="project" value="UniProtKB-KW"/>
</dbReference>
<feature type="domain" description="Fe2OG dioxygenase" evidence="7">
    <location>
        <begin position="184"/>
        <end position="293"/>
    </location>
</feature>
<keyword evidence="2" id="KW-0479">Metal-binding</keyword>
<dbReference type="PANTHER" id="PTHR10869:SF246">
    <property type="entry name" value="TRANSMEMBRANE PROLYL 4-HYDROXYLASE"/>
    <property type="match status" value="1"/>
</dbReference>
<proteinExistence type="predicted"/>
<dbReference type="RefSeq" id="WP_094840667.1">
    <property type="nucleotide sequence ID" value="NZ_NEVS01000001.1"/>
</dbReference>
<sequence>MAITVRFSDQVRDWIAHNLHRGVAARDIVSELITHRTAPDLAAAMVGAVAHALAHGTPLPDGKLVLDANVDGEAAPSAYRPDAMRLAAGPLIRTPDRDVRVLARMVRPSTAILADVLDTDECAQLIAAARPRLRRSLVVDPITGLDVAKDHRSSLGMFFRLGETALIEKIERRIACLIDRPVENGEGLQILHYPAGAESAPHFDYPMPANEANRESVARSGQRVCTLIMYLNDVPAGGETTFPESGWSVSPRLGHAVYFEYGNAAGQTDPASLHAGAPVLAGEKWIATKWVRSRRFVPRGA</sequence>
<dbReference type="PANTHER" id="PTHR10869">
    <property type="entry name" value="PROLYL 4-HYDROXYLASE ALPHA SUBUNIT"/>
    <property type="match status" value="1"/>
</dbReference>
<dbReference type="Gene3D" id="2.60.120.620">
    <property type="entry name" value="q2cbj1_9rhob like domain"/>
    <property type="match status" value="1"/>
</dbReference>
<dbReference type="InterPro" id="IPR005123">
    <property type="entry name" value="Oxoglu/Fe-dep_dioxygenase_dom"/>
</dbReference>
<evidence type="ECO:0000256" key="2">
    <source>
        <dbReference type="ARBA" id="ARBA00022723"/>
    </source>
</evidence>
<keyword evidence="3" id="KW-0847">Vitamin C</keyword>
<comment type="caution">
    <text evidence="8">The sequence shown here is derived from an EMBL/GenBank/DDBJ whole genome shotgun (WGS) entry which is preliminary data.</text>
</comment>
<dbReference type="PROSITE" id="PS51471">
    <property type="entry name" value="FE2OG_OXY"/>
    <property type="match status" value="1"/>
</dbReference>
<evidence type="ECO:0000256" key="3">
    <source>
        <dbReference type="ARBA" id="ARBA00022896"/>
    </source>
</evidence>
<gene>
    <name evidence="8" type="ORF">CAL28_05930</name>
</gene>
<dbReference type="EMBL" id="NEVS01000001">
    <property type="protein sequence ID" value="OZI67463.1"/>
    <property type="molecule type" value="Genomic_DNA"/>
</dbReference>
<evidence type="ECO:0000256" key="6">
    <source>
        <dbReference type="ARBA" id="ARBA00023004"/>
    </source>
</evidence>